<sequence length="197" mass="22317">MSIFSGAAVAIAVMGITLEVGKLVATVWLHQNWHHAKLTLKVYLTTSVVVLMFITSMGIFGFLSKAHIEQTALTTDQYAQIETVDEQIARSVSKISGWENEIERLNKGQDVRVDQLIIREQDALKEIYDKVSKDKKEYTNQSNLDIESQNDRLAQAQKRKDEDQAQAGKQYKDGLIEQEKYNSEIERARRSELGVAS</sequence>
<organism evidence="3">
    <name type="scientific">marine metagenome</name>
    <dbReference type="NCBI Taxonomy" id="408172"/>
    <lineage>
        <taxon>unclassified sequences</taxon>
        <taxon>metagenomes</taxon>
        <taxon>ecological metagenomes</taxon>
    </lineage>
</organism>
<feature type="region of interest" description="Disordered" evidence="1">
    <location>
        <begin position="139"/>
        <end position="175"/>
    </location>
</feature>
<name>A0A382V8V8_9ZZZZ</name>
<dbReference type="AlphaFoldDB" id="A0A382V8V8"/>
<gene>
    <name evidence="3" type="ORF">METZ01_LOCUS395806</name>
</gene>
<feature type="transmembrane region" description="Helical" evidence="2">
    <location>
        <begin position="6"/>
        <end position="30"/>
    </location>
</feature>
<keyword evidence="2" id="KW-1133">Transmembrane helix</keyword>
<evidence type="ECO:0000313" key="3">
    <source>
        <dbReference type="EMBL" id="SVD42952.1"/>
    </source>
</evidence>
<keyword evidence="2" id="KW-0812">Transmembrane</keyword>
<reference evidence="3" key="1">
    <citation type="submission" date="2018-05" db="EMBL/GenBank/DDBJ databases">
        <authorList>
            <person name="Lanie J.A."/>
            <person name="Ng W.-L."/>
            <person name="Kazmierczak K.M."/>
            <person name="Andrzejewski T.M."/>
            <person name="Davidsen T.M."/>
            <person name="Wayne K.J."/>
            <person name="Tettelin H."/>
            <person name="Glass J.I."/>
            <person name="Rusch D."/>
            <person name="Podicherti R."/>
            <person name="Tsui H.-C.T."/>
            <person name="Winkler M.E."/>
        </authorList>
    </citation>
    <scope>NUCLEOTIDE SEQUENCE</scope>
</reference>
<protein>
    <submittedName>
        <fullName evidence="3">Uncharacterized protein</fullName>
    </submittedName>
</protein>
<dbReference type="EMBL" id="UINC01150090">
    <property type="protein sequence ID" value="SVD42952.1"/>
    <property type="molecule type" value="Genomic_DNA"/>
</dbReference>
<feature type="transmembrane region" description="Helical" evidence="2">
    <location>
        <begin position="42"/>
        <end position="63"/>
    </location>
</feature>
<accession>A0A382V8V8</accession>
<feature type="non-terminal residue" evidence="3">
    <location>
        <position position="197"/>
    </location>
</feature>
<keyword evidence="2" id="KW-0472">Membrane</keyword>
<evidence type="ECO:0000256" key="1">
    <source>
        <dbReference type="SAM" id="MobiDB-lite"/>
    </source>
</evidence>
<proteinExistence type="predicted"/>
<evidence type="ECO:0000256" key="2">
    <source>
        <dbReference type="SAM" id="Phobius"/>
    </source>
</evidence>